<evidence type="ECO:0000256" key="2">
    <source>
        <dbReference type="ARBA" id="ARBA00022692"/>
    </source>
</evidence>
<evidence type="ECO:0000256" key="1">
    <source>
        <dbReference type="ARBA" id="ARBA00004127"/>
    </source>
</evidence>
<evidence type="ECO:0000313" key="8">
    <source>
        <dbReference type="Proteomes" id="UP000315636"/>
    </source>
</evidence>
<dbReference type="EMBL" id="FXTI01000007">
    <property type="protein sequence ID" value="SMO77144.1"/>
    <property type="molecule type" value="Genomic_DNA"/>
</dbReference>
<dbReference type="InterPro" id="IPR052964">
    <property type="entry name" value="Sporulation_signal_mat"/>
</dbReference>
<keyword evidence="4 5" id="KW-0472">Membrane</keyword>
<evidence type="ECO:0000256" key="4">
    <source>
        <dbReference type="ARBA" id="ARBA00023136"/>
    </source>
</evidence>
<keyword evidence="2 5" id="KW-0812">Transmembrane</keyword>
<sequence>MLKMLKEVNKKKQMLMGASILRISFGLLILYFYLIHYSQRYFLWGPQGMIQHKDFLTELSLSSKISLYQFSDSVAYFDVIFHLGILAALLFTLGFKGRIISIINFIFTWSIFSRNGVILDGGDNIMRILLLYLCVADTTAYFSIDSYLKKKKGPTFDPGTKASAVKYRYYLHNLAILACIVQVSMVYLTSGLHKAMGELWQKGTALYYILQVGEYTHPFFRDLIHGFEIAMVLGAYFTVLVQVSFPFLLFNRRTKYVAMAGVISMHVGIAIVMGLISFSATMISIQLLLLTDGEYRMLNSMLRTWRSRIQALIGKKRESSVPPQATAIVLYDSWCPLCTGSINNIKKLDWFGVMDVASFRDEEVLSKYHISPEDAEKRMHMVLLKKGKTVNGIHSLIEIAKRAPILWWGVPVMYLGVWLGLGQRIYDFFASRRTIIPQGQCQGNVCRIEQK</sequence>
<dbReference type="GO" id="GO:0015035">
    <property type="term" value="F:protein-disulfide reductase activity"/>
    <property type="evidence" value="ECO:0007669"/>
    <property type="project" value="InterPro"/>
</dbReference>
<dbReference type="SMART" id="SM00752">
    <property type="entry name" value="HTTM"/>
    <property type="match status" value="1"/>
</dbReference>
<feature type="transmembrane region" description="Helical" evidence="5">
    <location>
        <begin position="169"/>
        <end position="188"/>
    </location>
</feature>
<dbReference type="Pfam" id="PF04134">
    <property type="entry name" value="DCC1-like"/>
    <property type="match status" value="1"/>
</dbReference>
<comment type="subcellular location">
    <subcellularLocation>
        <location evidence="1">Endomembrane system</location>
        <topology evidence="1">Multi-pass membrane protein</topology>
    </subcellularLocation>
</comment>
<feature type="transmembrane region" description="Helical" evidence="5">
    <location>
        <begin position="102"/>
        <end position="119"/>
    </location>
</feature>
<gene>
    <name evidence="7" type="ORF">SAMN06264849_10774</name>
</gene>
<dbReference type="InterPro" id="IPR007263">
    <property type="entry name" value="DCC1-like"/>
</dbReference>
<feature type="transmembrane region" description="Helical" evidence="5">
    <location>
        <begin position="74"/>
        <end position="95"/>
    </location>
</feature>
<dbReference type="Proteomes" id="UP000315636">
    <property type="component" value="Unassembled WGS sequence"/>
</dbReference>
<feature type="transmembrane region" description="Helical" evidence="5">
    <location>
        <begin position="20"/>
        <end position="39"/>
    </location>
</feature>
<organism evidence="7 8">
    <name type="scientific">Melghirimyces algeriensis</name>
    <dbReference type="NCBI Taxonomy" id="910412"/>
    <lineage>
        <taxon>Bacteria</taxon>
        <taxon>Bacillati</taxon>
        <taxon>Bacillota</taxon>
        <taxon>Bacilli</taxon>
        <taxon>Bacillales</taxon>
        <taxon>Thermoactinomycetaceae</taxon>
        <taxon>Melghirimyces</taxon>
    </lineage>
</organism>
<dbReference type="RefSeq" id="WP_142505880.1">
    <property type="nucleotide sequence ID" value="NZ_FXTI01000007.1"/>
</dbReference>
<keyword evidence="3 5" id="KW-1133">Transmembrane helix</keyword>
<dbReference type="InterPro" id="IPR011020">
    <property type="entry name" value="HTTM-like"/>
</dbReference>
<evidence type="ECO:0000256" key="3">
    <source>
        <dbReference type="ARBA" id="ARBA00022989"/>
    </source>
</evidence>
<reference evidence="7 8" key="1">
    <citation type="submission" date="2017-05" db="EMBL/GenBank/DDBJ databases">
        <authorList>
            <person name="Varghese N."/>
            <person name="Submissions S."/>
        </authorList>
    </citation>
    <scope>NUCLEOTIDE SEQUENCE [LARGE SCALE GENOMIC DNA]</scope>
    <source>
        <strain evidence="7 8">DSM 45474</strain>
    </source>
</reference>
<keyword evidence="8" id="KW-1185">Reference proteome</keyword>
<dbReference type="OrthoDB" id="1260738at2"/>
<evidence type="ECO:0000313" key="7">
    <source>
        <dbReference type="EMBL" id="SMO77144.1"/>
    </source>
</evidence>
<dbReference type="AlphaFoldDB" id="A0A521DZK9"/>
<dbReference type="PANTHER" id="PTHR39535:SF2">
    <property type="entry name" value="HTTM DOMAIN-CONTAINING PROTEIN"/>
    <property type="match status" value="1"/>
</dbReference>
<feature type="transmembrane region" description="Helical" evidence="5">
    <location>
        <begin position="125"/>
        <end position="148"/>
    </location>
</feature>
<accession>A0A521DZK9</accession>
<feature type="domain" description="HTTM-like" evidence="6">
    <location>
        <begin position="10"/>
        <end position="294"/>
    </location>
</feature>
<evidence type="ECO:0000256" key="5">
    <source>
        <dbReference type="SAM" id="Phobius"/>
    </source>
</evidence>
<dbReference type="PANTHER" id="PTHR39535">
    <property type="entry name" value="SPORULATION-DELAYING PROTEIN SDPB"/>
    <property type="match status" value="1"/>
</dbReference>
<evidence type="ECO:0000259" key="6">
    <source>
        <dbReference type="SMART" id="SM00752"/>
    </source>
</evidence>
<proteinExistence type="predicted"/>
<feature type="transmembrane region" description="Helical" evidence="5">
    <location>
        <begin position="229"/>
        <end position="250"/>
    </location>
</feature>
<dbReference type="GO" id="GO:0012505">
    <property type="term" value="C:endomembrane system"/>
    <property type="evidence" value="ECO:0007669"/>
    <property type="project" value="UniProtKB-SubCell"/>
</dbReference>
<feature type="transmembrane region" description="Helical" evidence="5">
    <location>
        <begin position="262"/>
        <end position="289"/>
    </location>
</feature>
<protein>
    <submittedName>
        <fullName evidence="7">Predicted thiol-disulfide oxidoreductase YuxK, DCC family</fullName>
    </submittedName>
</protein>
<feature type="transmembrane region" description="Helical" evidence="5">
    <location>
        <begin position="405"/>
        <end position="426"/>
    </location>
</feature>
<name>A0A521DZK9_9BACL</name>